<dbReference type="SUPFAM" id="SSF46689">
    <property type="entry name" value="Homeodomain-like"/>
    <property type="match status" value="1"/>
</dbReference>
<sequence length="205" mass="21689">MGRRSDIDGRELLVAAALRLFATHGVDAVSIRAVNREAGLGPASVHYHFGTKEALVEAVLARHGGVVAAELKAQAERLVSSTGVTDARDLVEMLAQPYLDLVAAHSETGPQWVRLVSRLVEDDPGRILDGPSARSTRDAAARVFPDATPAEVDRALRMCVTMLLNQLARAGTGSDRAAADAELLFEFLSAGLEAVLRPGLATESA</sequence>
<dbReference type="EMBL" id="QXGH01000018">
    <property type="protein sequence ID" value="RHW26276.1"/>
    <property type="molecule type" value="Genomic_DNA"/>
</dbReference>
<comment type="caution">
    <text evidence="6">The sequence shown here is derived from an EMBL/GenBank/DDBJ whole genome shotgun (WGS) entry which is preliminary data.</text>
</comment>
<dbReference type="Proteomes" id="UP000283644">
    <property type="component" value="Unassembled WGS sequence"/>
</dbReference>
<organism evidence="6 7">
    <name type="scientific">Nocardioides immobilis</name>
    <dbReference type="NCBI Taxonomy" id="2049295"/>
    <lineage>
        <taxon>Bacteria</taxon>
        <taxon>Bacillati</taxon>
        <taxon>Actinomycetota</taxon>
        <taxon>Actinomycetes</taxon>
        <taxon>Propionibacteriales</taxon>
        <taxon>Nocardioidaceae</taxon>
        <taxon>Nocardioides</taxon>
    </lineage>
</organism>
<evidence type="ECO:0000313" key="7">
    <source>
        <dbReference type="Proteomes" id="UP000283644"/>
    </source>
</evidence>
<keyword evidence="2 4" id="KW-0238">DNA-binding</keyword>
<dbReference type="GO" id="GO:0000976">
    <property type="term" value="F:transcription cis-regulatory region binding"/>
    <property type="evidence" value="ECO:0007669"/>
    <property type="project" value="TreeGrafter"/>
</dbReference>
<evidence type="ECO:0000256" key="3">
    <source>
        <dbReference type="ARBA" id="ARBA00023163"/>
    </source>
</evidence>
<dbReference type="GO" id="GO:0003700">
    <property type="term" value="F:DNA-binding transcription factor activity"/>
    <property type="evidence" value="ECO:0007669"/>
    <property type="project" value="TreeGrafter"/>
</dbReference>
<proteinExistence type="predicted"/>
<dbReference type="InterPro" id="IPR050109">
    <property type="entry name" value="HTH-type_TetR-like_transc_reg"/>
</dbReference>
<reference evidence="6 7" key="1">
    <citation type="submission" date="2018-09" db="EMBL/GenBank/DDBJ databases">
        <title>Genome sequencing of Nocardioides immobilis CCTCC AB 2017083 for comparison to Nocardioides silvaticus.</title>
        <authorList>
            <person name="Li C."/>
            <person name="Wang G."/>
        </authorList>
    </citation>
    <scope>NUCLEOTIDE SEQUENCE [LARGE SCALE GENOMIC DNA]</scope>
    <source>
        <strain evidence="6 7">CCTCC AB 2017083</strain>
    </source>
</reference>
<dbReference type="InterPro" id="IPR023772">
    <property type="entry name" value="DNA-bd_HTH_TetR-type_CS"/>
</dbReference>
<evidence type="ECO:0000256" key="1">
    <source>
        <dbReference type="ARBA" id="ARBA00023015"/>
    </source>
</evidence>
<keyword evidence="3" id="KW-0804">Transcription</keyword>
<feature type="domain" description="HTH tetR-type" evidence="5">
    <location>
        <begin position="7"/>
        <end position="67"/>
    </location>
</feature>
<dbReference type="PROSITE" id="PS01081">
    <property type="entry name" value="HTH_TETR_1"/>
    <property type="match status" value="1"/>
</dbReference>
<dbReference type="RefSeq" id="WP_118926062.1">
    <property type="nucleotide sequence ID" value="NZ_QXGH01000018.1"/>
</dbReference>
<dbReference type="InterPro" id="IPR001647">
    <property type="entry name" value="HTH_TetR"/>
</dbReference>
<dbReference type="OrthoDB" id="4726108at2"/>
<evidence type="ECO:0000256" key="2">
    <source>
        <dbReference type="ARBA" id="ARBA00023125"/>
    </source>
</evidence>
<keyword evidence="7" id="KW-1185">Reference proteome</keyword>
<dbReference type="InterPro" id="IPR009057">
    <property type="entry name" value="Homeodomain-like_sf"/>
</dbReference>
<keyword evidence="1" id="KW-0805">Transcription regulation</keyword>
<dbReference type="PANTHER" id="PTHR30055">
    <property type="entry name" value="HTH-TYPE TRANSCRIPTIONAL REGULATOR RUTR"/>
    <property type="match status" value="1"/>
</dbReference>
<gene>
    <name evidence="6" type="ORF">D0Z08_15030</name>
</gene>
<protein>
    <submittedName>
        <fullName evidence="6">TetR/AcrR family transcriptional regulator</fullName>
    </submittedName>
</protein>
<dbReference type="Gene3D" id="1.10.357.10">
    <property type="entry name" value="Tetracycline Repressor, domain 2"/>
    <property type="match status" value="1"/>
</dbReference>
<dbReference type="PROSITE" id="PS50977">
    <property type="entry name" value="HTH_TETR_2"/>
    <property type="match status" value="1"/>
</dbReference>
<evidence type="ECO:0000313" key="6">
    <source>
        <dbReference type="EMBL" id="RHW26276.1"/>
    </source>
</evidence>
<dbReference type="PANTHER" id="PTHR30055:SF234">
    <property type="entry name" value="HTH-TYPE TRANSCRIPTIONAL REGULATOR BETI"/>
    <property type="match status" value="1"/>
</dbReference>
<dbReference type="AlphaFoldDB" id="A0A417Y106"/>
<name>A0A417Y106_9ACTN</name>
<evidence type="ECO:0000256" key="4">
    <source>
        <dbReference type="PROSITE-ProRule" id="PRU00335"/>
    </source>
</evidence>
<accession>A0A417Y106</accession>
<feature type="DNA-binding region" description="H-T-H motif" evidence="4">
    <location>
        <begin position="30"/>
        <end position="49"/>
    </location>
</feature>
<dbReference type="Pfam" id="PF00440">
    <property type="entry name" value="TetR_N"/>
    <property type="match status" value="1"/>
</dbReference>
<dbReference type="PRINTS" id="PR00455">
    <property type="entry name" value="HTHTETR"/>
</dbReference>
<evidence type="ECO:0000259" key="5">
    <source>
        <dbReference type="PROSITE" id="PS50977"/>
    </source>
</evidence>